<dbReference type="Proteomes" id="UP000478052">
    <property type="component" value="Unassembled WGS sequence"/>
</dbReference>
<keyword evidence="3" id="KW-1185">Reference proteome</keyword>
<feature type="transmembrane region" description="Helical" evidence="1">
    <location>
        <begin position="140"/>
        <end position="158"/>
    </location>
</feature>
<comment type="caution">
    <text evidence="2">The sequence shown here is derived from an EMBL/GenBank/DDBJ whole genome shotgun (WGS) entry which is preliminary data.</text>
</comment>
<evidence type="ECO:0000313" key="3">
    <source>
        <dbReference type="Proteomes" id="UP000478052"/>
    </source>
</evidence>
<dbReference type="AlphaFoldDB" id="A0A6G0ZHK0"/>
<name>A0A6G0ZHK0_APHCR</name>
<gene>
    <name evidence="2" type="ORF">FWK35_00013829</name>
</gene>
<keyword evidence="1" id="KW-0812">Transmembrane</keyword>
<keyword evidence="1" id="KW-0472">Membrane</keyword>
<feature type="transmembrane region" description="Helical" evidence="1">
    <location>
        <begin position="31"/>
        <end position="50"/>
    </location>
</feature>
<keyword evidence="1" id="KW-1133">Transmembrane helix</keyword>
<accession>A0A6G0ZHK0</accession>
<evidence type="ECO:0000256" key="1">
    <source>
        <dbReference type="SAM" id="Phobius"/>
    </source>
</evidence>
<sequence>MPPPPVWRFSNYNNNMMMMPAAMRLDDNNNLAQSSIPLLMCTQLITIGYWSTRRRRMVRVLSCRSGSRDILLCSANTRRLEPLNIVTSAVIRRSSRSDRDSRKSPRKEYLIRNVSAPQSFGMLLGEHPAAMHHGQGSIPLCPPIISAMIVPFLLIFTARDL</sequence>
<protein>
    <submittedName>
        <fullName evidence="2">Uncharacterized protein</fullName>
    </submittedName>
</protein>
<reference evidence="2 3" key="1">
    <citation type="submission" date="2019-08" db="EMBL/GenBank/DDBJ databases">
        <title>Whole genome of Aphis craccivora.</title>
        <authorList>
            <person name="Voronova N.V."/>
            <person name="Shulinski R.S."/>
            <person name="Bandarenka Y.V."/>
            <person name="Zhorov D.G."/>
            <person name="Warner D."/>
        </authorList>
    </citation>
    <scope>NUCLEOTIDE SEQUENCE [LARGE SCALE GENOMIC DNA]</scope>
    <source>
        <strain evidence="2">180601</strain>
        <tissue evidence="2">Whole Body</tissue>
    </source>
</reference>
<dbReference type="EMBL" id="VUJU01000405">
    <property type="protein sequence ID" value="KAF0770624.1"/>
    <property type="molecule type" value="Genomic_DNA"/>
</dbReference>
<organism evidence="2 3">
    <name type="scientific">Aphis craccivora</name>
    <name type="common">Cowpea aphid</name>
    <dbReference type="NCBI Taxonomy" id="307492"/>
    <lineage>
        <taxon>Eukaryota</taxon>
        <taxon>Metazoa</taxon>
        <taxon>Ecdysozoa</taxon>
        <taxon>Arthropoda</taxon>
        <taxon>Hexapoda</taxon>
        <taxon>Insecta</taxon>
        <taxon>Pterygota</taxon>
        <taxon>Neoptera</taxon>
        <taxon>Paraneoptera</taxon>
        <taxon>Hemiptera</taxon>
        <taxon>Sternorrhyncha</taxon>
        <taxon>Aphidomorpha</taxon>
        <taxon>Aphidoidea</taxon>
        <taxon>Aphididae</taxon>
        <taxon>Aphidini</taxon>
        <taxon>Aphis</taxon>
        <taxon>Aphis</taxon>
    </lineage>
</organism>
<evidence type="ECO:0000313" key="2">
    <source>
        <dbReference type="EMBL" id="KAF0770624.1"/>
    </source>
</evidence>
<proteinExistence type="predicted"/>